<organism evidence="2 3">
    <name type="scientific">Crossiella cryophila</name>
    <dbReference type="NCBI Taxonomy" id="43355"/>
    <lineage>
        <taxon>Bacteria</taxon>
        <taxon>Bacillati</taxon>
        <taxon>Actinomycetota</taxon>
        <taxon>Actinomycetes</taxon>
        <taxon>Pseudonocardiales</taxon>
        <taxon>Pseudonocardiaceae</taxon>
        <taxon>Crossiella</taxon>
    </lineage>
</organism>
<dbReference type="Pfam" id="PF00931">
    <property type="entry name" value="NB-ARC"/>
    <property type="match status" value="1"/>
</dbReference>
<dbReference type="InterPro" id="IPR003593">
    <property type="entry name" value="AAA+_ATPase"/>
</dbReference>
<protein>
    <recommendedName>
        <fullName evidence="1">AAA+ ATPase domain-containing protein</fullName>
    </recommendedName>
</protein>
<evidence type="ECO:0000313" key="2">
    <source>
        <dbReference type="EMBL" id="MBB4677460.1"/>
    </source>
</evidence>
<evidence type="ECO:0000313" key="3">
    <source>
        <dbReference type="Proteomes" id="UP000533598"/>
    </source>
</evidence>
<evidence type="ECO:0000259" key="1">
    <source>
        <dbReference type="SMART" id="SM00382"/>
    </source>
</evidence>
<reference evidence="2 3" key="1">
    <citation type="submission" date="2020-08" db="EMBL/GenBank/DDBJ databases">
        <title>Sequencing the genomes of 1000 actinobacteria strains.</title>
        <authorList>
            <person name="Klenk H.-P."/>
        </authorList>
    </citation>
    <scope>NUCLEOTIDE SEQUENCE [LARGE SCALE GENOMIC DNA]</scope>
    <source>
        <strain evidence="2 3">DSM 44230</strain>
    </source>
</reference>
<dbReference type="Proteomes" id="UP000533598">
    <property type="component" value="Unassembled WGS sequence"/>
</dbReference>
<dbReference type="InterPro" id="IPR053137">
    <property type="entry name" value="NLR-like"/>
</dbReference>
<dbReference type="RefSeq" id="WP_185003405.1">
    <property type="nucleotide sequence ID" value="NZ_BAAAUI010000049.1"/>
</dbReference>
<name>A0A7W7CAF8_9PSEU</name>
<dbReference type="EMBL" id="JACHMH010000001">
    <property type="protein sequence ID" value="MBB4677460.1"/>
    <property type="molecule type" value="Genomic_DNA"/>
</dbReference>
<dbReference type="Gene3D" id="3.40.50.300">
    <property type="entry name" value="P-loop containing nucleotide triphosphate hydrolases"/>
    <property type="match status" value="1"/>
</dbReference>
<dbReference type="Gene3D" id="1.25.40.10">
    <property type="entry name" value="Tetratricopeptide repeat domain"/>
    <property type="match status" value="2"/>
</dbReference>
<accession>A0A7W7CAF8</accession>
<dbReference type="AlphaFoldDB" id="A0A7W7CAF8"/>
<dbReference type="InterPro" id="IPR002182">
    <property type="entry name" value="NB-ARC"/>
</dbReference>
<comment type="caution">
    <text evidence="2">The sequence shown here is derived from an EMBL/GenBank/DDBJ whole genome shotgun (WGS) entry which is preliminary data.</text>
</comment>
<dbReference type="SMART" id="SM00382">
    <property type="entry name" value="AAA"/>
    <property type="match status" value="1"/>
</dbReference>
<dbReference type="PANTHER" id="PTHR46082:SF6">
    <property type="entry name" value="AAA+ ATPASE DOMAIN-CONTAINING PROTEIN-RELATED"/>
    <property type="match status" value="1"/>
</dbReference>
<dbReference type="SUPFAM" id="SSF48452">
    <property type="entry name" value="TPR-like"/>
    <property type="match status" value="2"/>
</dbReference>
<dbReference type="SUPFAM" id="SSF52540">
    <property type="entry name" value="P-loop containing nucleoside triphosphate hydrolases"/>
    <property type="match status" value="1"/>
</dbReference>
<feature type="domain" description="AAA+ ATPase" evidence="1">
    <location>
        <begin position="23"/>
        <end position="148"/>
    </location>
</feature>
<dbReference type="InterPro" id="IPR027417">
    <property type="entry name" value="P-loop_NTPase"/>
</dbReference>
<keyword evidence="3" id="KW-1185">Reference proteome</keyword>
<dbReference type="PANTHER" id="PTHR46082">
    <property type="entry name" value="ATP/GTP-BINDING PROTEIN-RELATED"/>
    <property type="match status" value="1"/>
</dbReference>
<sequence>MPLTADCFQARGEGARLAELVAGGQSVVLAGPGGAGKTQLAADLVRRVSGDLDLVLWVSATSREAVVAAFAAVYADLTGFGGGADVAAQRFLGWLANAPRRRLVILDDVRALADLDGLWPPGPVLATTRERDAAAAGGPRVLEVGRFGVEEAGAYLAARFGADPRLPAGTAELAERLGRWPLALALASAVGLERDQPPGLVREQGWRTRESAGGRESELSPERGWLPDMADAVGVACAFSVGLADRWEPVGMARPLLELASLLEASGMPERVFTSSVVLGWLGAVAGRVVDADEVRAAVGGLRRLSLLEQDPGASDRVIRVSGLVQRVVRAELGERLGVVARVAADALYDVWPAAEEDGALVRALRANAAALRRHLGGQGWVAGHPLLFRAGNSLGESGQAAAAARYFADLRVLTERSVGTRHPGTLTARHDRAYWCGEAGQVAIAVRELEQVCADQAQALGPRHPHTLTTRHNLARWRGQAGRHARIVAELATVLEDQLAVLGPRHPHTLTTRHDLARWRGATGDAATAVTELEQLLRDQIFALGPWHPNTLTTRHNLARWRGHAGDAGAAVTELARVLDDQVRELGPWHPNILITCHNLVHWRMVLDGAATP</sequence>
<gene>
    <name evidence="2" type="ORF">HNR67_003578</name>
</gene>
<dbReference type="InterPro" id="IPR011990">
    <property type="entry name" value="TPR-like_helical_dom_sf"/>
</dbReference>
<dbReference type="Pfam" id="PF13374">
    <property type="entry name" value="TPR_10"/>
    <property type="match status" value="1"/>
</dbReference>
<proteinExistence type="predicted"/>